<dbReference type="PANTHER" id="PTHR11564">
    <property type="entry name" value="SIGNAL RECOGNITION PARTICLE 54K PROTEIN SRP54"/>
    <property type="match status" value="1"/>
</dbReference>
<keyword evidence="5" id="KW-1185">Reference proteome</keyword>
<accession>A0A314YH36</accession>
<reference evidence="4 5" key="1">
    <citation type="submission" date="2018-02" db="EMBL/GenBank/DDBJ databases">
        <title>Draft genome of wild Prunus yedoensis var. nudiflora.</title>
        <authorList>
            <person name="Baek S."/>
            <person name="Kim J.-H."/>
            <person name="Choi K."/>
            <person name="Kim G.-B."/>
            <person name="Cho A."/>
            <person name="Jang H."/>
            <person name="Shin C.-H."/>
            <person name="Yu H.-J."/>
            <person name="Mun J.-H."/>
        </authorList>
    </citation>
    <scope>NUCLEOTIDE SEQUENCE [LARGE SCALE GENOMIC DNA]</scope>
    <source>
        <strain evidence="5">cv. Jeju island</strain>
        <tissue evidence="4">Leaf</tissue>
    </source>
</reference>
<dbReference type="GO" id="GO:0005786">
    <property type="term" value="C:signal recognition particle, endoplasmic reticulum targeting"/>
    <property type="evidence" value="ECO:0007669"/>
    <property type="project" value="TreeGrafter"/>
</dbReference>
<dbReference type="Gene3D" id="3.40.50.300">
    <property type="entry name" value="P-loop containing nucleotide triphosphate hydrolases"/>
    <property type="match status" value="1"/>
</dbReference>
<feature type="domain" description="SRP54-type proteins GTP-binding" evidence="3">
    <location>
        <begin position="102"/>
        <end position="141"/>
    </location>
</feature>
<name>A0A314YH36_PRUYE</name>
<protein>
    <submittedName>
        <fullName evidence="4">Signal recognition particle 54 kDa protein 2</fullName>
    </submittedName>
</protein>
<evidence type="ECO:0000256" key="1">
    <source>
        <dbReference type="ARBA" id="ARBA00022741"/>
    </source>
</evidence>
<gene>
    <name evidence="4" type="ORF">Pyn_16856</name>
</gene>
<sequence>MVLAQLGGSIARALDEKVLNESCSAPIRCSIQARCIERTLQNAGSRETVSLPRKGNQVLTCFLVYKKKCLETCPSVCRYSSSCAFDQLKQNASMARIPFYGSNIGQAAFDEAQAFRHSVSVGAVIVAKTDGRAKGGGALSA</sequence>
<dbReference type="AlphaFoldDB" id="A0A314YH36"/>
<dbReference type="EMBL" id="PJQY01001239">
    <property type="protein sequence ID" value="PQQ04411.1"/>
    <property type="molecule type" value="Genomic_DNA"/>
</dbReference>
<dbReference type="InterPro" id="IPR022941">
    <property type="entry name" value="SRP54"/>
</dbReference>
<dbReference type="GO" id="GO:0008312">
    <property type="term" value="F:7S RNA binding"/>
    <property type="evidence" value="ECO:0007669"/>
    <property type="project" value="TreeGrafter"/>
</dbReference>
<keyword evidence="1" id="KW-0547">Nucleotide-binding</keyword>
<proteinExistence type="predicted"/>
<comment type="caution">
    <text evidence="4">The sequence shown here is derived from an EMBL/GenBank/DDBJ whole genome shotgun (WGS) entry which is preliminary data.</text>
</comment>
<organism evidence="4 5">
    <name type="scientific">Prunus yedoensis var. nudiflora</name>
    <dbReference type="NCBI Taxonomy" id="2094558"/>
    <lineage>
        <taxon>Eukaryota</taxon>
        <taxon>Viridiplantae</taxon>
        <taxon>Streptophyta</taxon>
        <taxon>Embryophyta</taxon>
        <taxon>Tracheophyta</taxon>
        <taxon>Spermatophyta</taxon>
        <taxon>Magnoliopsida</taxon>
        <taxon>eudicotyledons</taxon>
        <taxon>Gunneridae</taxon>
        <taxon>Pentapetalae</taxon>
        <taxon>rosids</taxon>
        <taxon>fabids</taxon>
        <taxon>Rosales</taxon>
        <taxon>Rosaceae</taxon>
        <taxon>Amygdaloideae</taxon>
        <taxon>Amygdaleae</taxon>
        <taxon>Prunus</taxon>
    </lineage>
</organism>
<dbReference type="Proteomes" id="UP000250321">
    <property type="component" value="Unassembled WGS sequence"/>
</dbReference>
<dbReference type="GO" id="GO:0005829">
    <property type="term" value="C:cytosol"/>
    <property type="evidence" value="ECO:0007669"/>
    <property type="project" value="TreeGrafter"/>
</dbReference>
<evidence type="ECO:0000256" key="2">
    <source>
        <dbReference type="ARBA" id="ARBA00023134"/>
    </source>
</evidence>
<evidence type="ECO:0000313" key="4">
    <source>
        <dbReference type="EMBL" id="PQQ04411.1"/>
    </source>
</evidence>
<dbReference type="GO" id="GO:0030942">
    <property type="term" value="F:endoplasmic reticulum signal peptide binding"/>
    <property type="evidence" value="ECO:0007669"/>
    <property type="project" value="TreeGrafter"/>
</dbReference>
<evidence type="ECO:0000313" key="5">
    <source>
        <dbReference type="Proteomes" id="UP000250321"/>
    </source>
</evidence>
<dbReference type="PANTHER" id="PTHR11564:SF5">
    <property type="entry name" value="SIGNAL RECOGNITION PARTICLE SUBUNIT SRP54"/>
    <property type="match status" value="1"/>
</dbReference>
<evidence type="ECO:0000259" key="3">
    <source>
        <dbReference type="Pfam" id="PF00448"/>
    </source>
</evidence>
<dbReference type="GO" id="GO:0003924">
    <property type="term" value="F:GTPase activity"/>
    <property type="evidence" value="ECO:0007669"/>
    <property type="project" value="InterPro"/>
</dbReference>
<dbReference type="InterPro" id="IPR000897">
    <property type="entry name" value="SRP54_GTPase_dom"/>
</dbReference>
<keyword evidence="2" id="KW-0342">GTP-binding</keyword>
<dbReference type="InterPro" id="IPR027417">
    <property type="entry name" value="P-loop_NTPase"/>
</dbReference>
<dbReference type="STRING" id="2094558.A0A314YH36"/>
<dbReference type="Pfam" id="PF00448">
    <property type="entry name" value="SRP54"/>
    <property type="match status" value="1"/>
</dbReference>
<dbReference type="GO" id="GO:0006616">
    <property type="term" value="P:SRP-dependent cotranslational protein targeting to membrane, translocation"/>
    <property type="evidence" value="ECO:0007669"/>
    <property type="project" value="TreeGrafter"/>
</dbReference>
<dbReference type="GO" id="GO:0005525">
    <property type="term" value="F:GTP binding"/>
    <property type="evidence" value="ECO:0007669"/>
    <property type="project" value="UniProtKB-KW"/>
</dbReference>
<dbReference type="OrthoDB" id="10250817at2759"/>